<dbReference type="PANTHER" id="PTHR36778">
    <property type="entry name" value="CADMIUM-INDUCED PROTEIN AS8"/>
    <property type="match status" value="1"/>
</dbReference>
<accession>A0A6P8BQR3</accession>
<feature type="transmembrane region" description="Helical" evidence="1">
    <location>
        <begin position="38"/>
        <end position="57"/>
    </location>
</feature>
<evidence type="ECO:0000313" key="3">
    <source>
        <dbReference type="RefSeq" id="XP_031371948.1"/>
    </source>
</evidence>
<dbReference type="PANTHER" id="PTHR36778:SF1">
    <property type="entry name" value="CADMIUM-INDUCED PROTEIN AS8"/>
    <property type="match status" value="1"/>
</dbReference>
<name>A0A6P8BQR3_PUNGR</name>
<dbReference type="GeneID" id="116187409"/>
<dbReference type="RefSeq" id="XP_031371958.1">
    <property type="nucleotide sequence ID" value="XM_031516098.1"/>
</dbReference>
<sequence length="189" mass="20508">MVTSNGFIFFISSADNSVGMIIKGLLRRYERWNPVHPTIGAFWGMGFGFGCGVGWGPGLGPEVIGYVGAGCGVGFSVGFTMAGVGIGLPANYLFEVPYNVVKATRSAVEFGWSGGFLSWKSIPVGRWNLIAPHVSLLHAEASRKLSNFKQQNFLSTRANLFVPLQSESAWKSLQTFSSHRFQPREGPRG</sequence>
<keyword evidence="2" id="KW-1185">Reference proteome</keyword>
<evidence type="ECO:0000313" key="2">
    <source>
        <dbReference type="Proteomes" id="UP000515151"/>
    </source>
</evidence>
<dbReference type="OrthoDB" id="1865891at2759"/>
<dbReference type="AlphaFoldDB" id="A0A6P8BQR3"/>
<keyword evidence="1" id="KW-0812">Transmembrane</keyword>
<organism evidence="2 4">
    <name type="scientific">Punica granatum</name>
    <name type="common">Pomegranate</name>
    <dbReference type="NCBI Taxonomy" id="22663"/>
    <lineage>
        <taxon>Eukaryota</taxon>
        <taxon>Viridiplantae</taxon>
        <taxon>Streptophyta</taxon>
        <taxon>Embryophyta</taxon>
        <taxon>Tracheophyta</taxon>
        <taxon>Spermatophyta</taxon>
        <taxon>Magnoliopsida</taxon>
        <taxon>eudicotyledons</taxon>
        <taxon>Gunneridae</taxon>
        <taxon>Pentapetalae</taxon>
        <taxon>rosids</taxon>
        <taxon>malvids</taxon>
        <taxon>Myrtales</taxon>
        <taxon>Lythraceae</taxon>
        <taxon>Punica</taxon>
    </lineage>
</organism>
<protein>
    <submittedName>
        <fullName evidence="3 4">Cadmium-induced protein AS8 isoform X1</fullName>
    </submittedName>
</protein>
<keyword evidence="1" id="KW-1133">Transmembrane helix</keyword>
<feature type="transmembrane region" description="Helical" evidence="1">
    <location>
        <begin position="63"/>
        <end position="88"/>
    </location>
</feature>
<keyword evidence="1" id="KW-0472">Membrane</keyword>
<evidence type="ECO:0000256" key="1">
    <source>
        <dbReference type="SAM" id="Phobius"/>
    </source>
</evidence>
<gene>
    <name evidence="3 4" type="primary">LOC116187409</name>
</gene>
<reference evidence="2" key="1">
    <citation type="journal article" date="2020" name="Plant Biotechnol. J.">
        <title>The pomegranate (Punica granatum L.) draft genome dissects genetic divergence between soft- and hard-seeded cultivars.</title>
        <authorList>
            <person name="Luo X."/>
            <person name="Li H."/>
            <person name="Wu Z."/>
            <person name="Yao W."/>
            <person name="Zhao P."/>
            <person name="Cao D."/>
            <person name="Yu H."/>
            <person name="Li K."/>
            <person name="Poudel K."/>
            <person name="Zhao D."/>
            <person name="Zhang F."/>
            <person name="Xia X."/>
            <person name="Chen L."/>
            <person name="Wang Q."/>
            <person name="Jing D."/>
            <person name="Cao S."/>
        </authorList>
    </citation>
    <scope>NUCLEOTIDE SEQUENCE [LARGE SCALE GENOMIC DNA]</scope>
</reference>
<proteinExistence type="predicted"/>
<dbReference type="InterPro" id="IPR037735">
    <property type="entry name" value="AS8-like"/>
</dbReference>
<reference evidence="3 4" key="2">
    <citation type="submission" date="2025-04" db="UniProtKB">
        <authorList>
            <consortium name="RefSeq"/>
        </authorList>
    </citation>
    <scope>IDENTIFICATION</scope>
    <source>
        <tissue evidence="3 4">Leaf</tissue>
    </source>
</reference>
<dbReference type="RefSeq" id="XP_031371948.1">
    <property type="nucleotide sequence ID" value="XM_031516088.1"/>
</dbReference>
<dbReference type="Proteomes" id="UP000515151">
    <property type="component" value="Chromosome 1"/>
</dbReference>
<evidence type="ECO:0000313" key="4">
    <source>
        <dbReference type="RefSeq" id="XP_031371958.1"/>
    </source>
</evidence>